<feature type="chain" id="PRO_5046480698" evidence="3">
    <location>
        <begin position="25"/>
        <end position="385"/>
    </location>
</feature>
<organism evidence="5 6">
    <name type="scientific">Giesbergeria sinuosa</name>
    <dbReference type="NCBI Taxonomy" id="80883"/>
    <lineage>
        <taxon>Bacteria</taxon>
        <taxon>Pseudomonadati</taxon>
        <taxon>Pseudomonadota</taxon>
        <taxon>Betaproteobacteria</taxon>
        <taxon>Burkholderiales</taxon>
        <taxon>Comamonadaceae</taxon>
        <taxon>Giesbergeria</taxon>
    </lineage>
</organism>
<protein>
    <submittedName>
        <fullName evidence="5">Imelysin family protein</fullName>
    </submittedName>
</protein>
<evidence type="ECO:0000313" key="6">
    <source>
        <dbReference type="Proteomes" id="UP001596001"/>
    </source>
</evidence>
<feature type="domain" description="Imelysin-like" evidence="4">
    <location>
        <begin position="40"/>
        <end position="367"/>
    </location>
</feature>
<dbReference type="RefSeq" id="WP_382433969.1">
    <property type="nucleotide sequence ID" value="NZ_JBHSHJ010000013.1"/>
</dbReference>
<evidence type="ECO:0000313" key="5">
    <source>
        <dbReference type="EMBL" id="MFC4790020.1"/>
    </source>
</evidence>
<evidence type="ECO:0000259" key="4">
    <source>
        <dbReference type="Pfam" id="PF09375"/>
    </source>
</evidence>
<evidence type="ECO:0000256" key="3">
    <source>
        <dbReference type="SAM" id="SignalP"/>
    </source>
</evidence>
<dbReference type="InterPro" id="IPR038352">
    <property type="entry name" value="Imelysin_sf"/>
</dbReference>
<dbReference type="Pfam" id="PF09375">
    <property type="entry name" value="Peptidase_M75"/>
    <property type="match status" value="1"/>
</dbReference>
<proteinExistence type="predicted"/>
<dbReference type="Gene3D" id="1.20.1420.20">
    <property type="entry name" value="M75 peptidase, HXXE motif"/>
    <property type="match status" value="1"/>
</dbReference>
<comment type="caution">
    <text evidence="5">The sequence shown here is derived from an EMBL/GenBank/DDBJ whole genome shotgun (WGS) entry which is preliminary data.</text>
</comment>
<name>A0ABV9QG52_9BURK</name>
<accession>A0ABV9QG52</accession>
<dbReference type="InterPro" id="IPR018976">
    <property type="entry name" value="Imelysin-like"/>
</dbReference>
<dbReference type="Proteomes" id="UP001596001">
    <property type="component" value="Unassembled WGS sequence"/>
</dbReference>
<gene>
    <name evidence="5" type="ORF">ACFO6X_13620</name>
</gene>
<feature type="signal peptide" evidence="3">
    <location>
        <begin position="1"/>
        <end position="24"/>
    </location>
</feature>
<dbReference type="EMBL" id="JBHSHJ010000013">
    <property type="protein sequence ID" value="MFC4790020.1"/>
    <property type="molecule type" value="Genomic_DNA"/>
</dbReference>
<comment type="subcellular location">
    <subcellularLocation>
        <location evidence="1">Cell envelope</location>
    </subcellularLocation>
</comment>
<dbReference type="CDD" id="cd14657">
    <property type="entry name" value="Imelysin_IrpA-like"/>
    <property type="match status" value="1"/>
</dbReference>
<evidence type="ECO:0000256" key="2">
    <source>
        <dbReference type="ARBA" id="ARBA00022729"/>
    </source>
</evidence>
<evidence type="ECO:0000256" key="1">
    <source>
        <dbReference type="ARBA" id="ARBA00004196"/>
    </source>
</evidence>
<sequence>MRIHSAISSAILAFAIAAPIAAFADVGHTDVAKHYATLVHANYSDTLTAAQDLQTSIAVLVAAPSADHLQQARKAWLAAREFYGQTEAFRFYAGPIDDDRGPEGQINAWPLDEAYVDYVEGKASSGLINNPKFKISKANLRKFNERGGEENISAGWHAIEFLLWGQDRSETGPGERSFEDFVDGKKAHADRRRQFLTVATALLVDDLSFLVKSWEPQQKNYRAQFEKGGKESVRKIIVGLGSLSRGELAGERMEVALNSQDQEDEHSCFSDNTHRDIVTNAVGIRNVWLGQYQRRDGSILQGPGLRELVAAKDQALADKTQQQIDQSVQAAQAIQAPFDREIMGDNQAPGRQRVQATIHSLVEQSKLLVNTANAIGISKLTLVQP</sequence>
<reference evidence="6" key="1">
    <citation type="journal article" date="2019" name="Int. J. Syst. Evol. Microbiol.">
        <title>The Global Catalogue of Microorganisms (GCM) 10K type strain sequencing project: providing services to taxonomists for standard genome sequencing and annotation.</title>
        <authorList>
            <consortium name="The Broad Institute Genomics Platform"/>
            <consortium name="The Broad Institute Genome Sequencing Center for Infectious Disease"/>
            <person name="Wu L."/>
            <person name="Ma J."/>
        </authorList>
    </citation>
    <scope>NUCLEOTIDE SEQUENCE [LARGE SCALE GENOMIC DNA]</scope>
    <source>
        <strain evidence="6">CCUG 49452</strain>
    </source>
</reference>
<keyword evidence="6" id="KW-1185">Reference proteome</keyword>
<keyword evidence="2 3" id="KW-0732">Signal</keyword>